<accession>A0A8T0SBM5</accession>
<organism evidence="2 3">
    <name type="scientific">Panicum virgatum</name>
    <name type="common">Blackwell switchgrass</name>
    <dbReference type="NCBI Taxonomy" id="38727"/>
    <lineage>
        <taxon>Eukaryota</taxon>
        <taxon>Viridiplantae</taxon>
        <taxon>Streptophyta</taxon>
        <taxon>Embryophyta</taxon>
        <taxon>Tracheophyta</taxon>
        <taxon>Spermatophyta</taxon>
        <taxon>Magnoliopsida</taxon>
        <taxon>Liliopsida</taxon>
        <taxon>Poales</taxon>
        <taxon>Poaceae</taxon>
        <taxon>PACMAD clade</taxon>
        <taxon>Panicoideae</taxon>
        <taxon>Panicodae</taxon>
        <taxon>Paniceae</taxon>
        <taxon>Panicinae</taxon>
        <taxon>Panicum</taxon>
        <taxon>Panicum sect. Hiantes</taxon>
    </lineage>
</organism>
<evidence type="ECO:0000256" key="1">
    <source>
        <dbReference type="SAM" id="MobiDB-lite"/>
    </source>
</evidence>
<feature type="region of interest" description="Disordered" evidence="1">
    <location>
        <begin position="1"/>
        <end position="57"/>
    </location>
</feature>
<keyword evidence="3" id="KW-1185">Reference proteome</keyword>
<proteinExistence type="predicted"/>
<gene>
    <name evidence="2" type="ORF">PVAP13_5NG616501</name>
</gene>
<evidence type="ECO:0000313" key="3">
    <source>
        <dbReference type="Proteomes" id="UP000823388"/>
    </source>
</evidence>
<dbReference type="EMBL" id="CM029046">
    <property type="protein sequence ID" value="KAG2594056.1"/>
    <property type="molecule type" value="Genomic_DNA"/>
</dbReference>
<evidence type="ECO:0000313" key="2">
    <source>
        <dbReference type="EMBL" id="KAG2594056.1"/>
    </source>
</evidence>
<name>A0A8T0SBM5_PANVG</name>
<feature type="compositionally biased region" description="Basic and acidic residues" evidence="1">
    <location>
        <begin position="14"/>
        <end position="30"/>
    </location>
</feature>
<reference evidence="2" key="1">
    <citation type="submission" date="2020-05" db="EMBL/GenBank/DDBJ databases">
        <title>WGS assembly of Panicum virgatum.</title>
        <authorList>
            <person name="Lovell J.T."/>
            <person name="Jenkins J."/>
            <person name="Shu S."/>
            <person name="Juenger T.E."/>
            <person name="Schmutz J."/>
        </authorList>
    </citation>
    <scope>NUCLEOTIDE SEQUENCE</scope>
    <source>
        <strain evidence="2">AP13</strain>
    </source>
</reference>
<comment type="caution">
    <text evidence="2">The sequence shown here is derived from an EMBL/GenBank/DDBJ whole genome shotgun (WGS) entry which is preliminary data.</text>
</comment>
<sequence>MHTLGESSRPSHATVHEATDDDHSQDEQMIHLRPQCQRQDILSEHDPGRRLLPRDRGHARAAGAADLVVGLARAPFDGVHPPAAVHRHGGPAFSGLVQGEPRSLLLAAVEVPAGLPSLEHPKALSLDPDERLAVAVHEEDLAAAPAAVVVDAEGDAAVGAVHRAAVAAEHQRLHPHREHLLASRLKAALALIRGGRRRRGCSSGLRTNIKAMGITPTMCDISDLISIGLCYLQEQINESMHDASLIFIIKFIYSMERCHGSPPTTLISYIISFQLEKMIKRRHQI</sequence>
<dbReference type="AlphaFoldDB" id="A0A8T0SBM5"/>
<feature type="compositionally biased region" description="Polar residues" evidence="1">
    <location>
        <begin position="1"/>
        <end position="11"/>
    </location>
</feature>
<dbReference type="Proteomes" id="UP000823388">
    <property type="component" value="Chromosome 5N"/>
</dbReference>
<feature type="compositionally biased region" description="Basic and acidic residues" evidence="1">
    <location>
        <begin position="41"/>
        <end position="57"/>
    </location>
</feature>
<protein>
    <submittedName>
        <fullName evidence="2">Uncharacterized protein</fullName>
    </submittedName>
</protein>